<feature type="region of interest" description="Disordered" evidence="11">
    <location>
        <begin position="748"/>
        <end position="829"/>
    </location>
</feature>
<feature type="region of interest" description="Disordered" evidence="11">
    <location>
        <begin position="582"/>
        <end position="631"/>
    </location>
</feature>
<evidence type="ECO:0000256" key="4">
    <source>
        <dbReference type="ARBA" id="ARBA00022490"/>
    </source>
</evidence>
<feature type="region of interest" description="Disordered" evidence="11">
    <location>
        <begin position="698"/>
        <end position="719"/>
    </location>
</feature>
<organism evidence="12 13">
    <name type="scientific">Sinanodonta woodiana</name>
    <name type="common">Chinese pond mussel</name>
    <name type="synonym">Anodonta woodiana</name>
    <dbReference type="NCBI Taxonomy" id="1069815"/>
    <lineage>
        <taxon>Eukaryota</taxon>
        <taxon>Metazoa</taxon>
        <taxon>Spiralia</taxon>
        <taxon>Lophotrochozoa</taxon>
        <taxon>Mollusca</taxon>
        <taxon>Bivalvia</taxon>
        <taxon>Autobranchia</taxon>
        <taxon>Heteroconchia</taxon>
        <taxon>Palaeoheterodonta</taxon>
        <taxon>Unionida</taxon>
        <taxon>Unionoidea</taxon>
        <taxon>Unionidae</taxon>
        <taxon>Unioninae</taxon>
        <taxon>Sinanodonta</taxon>
    </lineage>
</organism>
<evidence type="ECO:0000256" key="10">
    <source>
        <dbReference type="ARBA" id="ARBA00030722"/>
    </source>
</evidence>
<evidence type="ECO:0000256" key="7">
    <source>
        <dbReference type="ARBA" id="ARBA00023054"/>
    </source>
</evidence>
<keyword evidence="6" id="KW-0498">Mitosis</keyword>
<dbReference type="PANTHER" id="PTHR31167:SF3">
    <property type="entry name" value="SPINDLE AND CENTRIOLE-ASSOCIATED PROTEIN 1"/>
    <property type="match status" value="1"/>
</dbReference>
<dbReference type="AlphaFoldDB" id="A0ABD3W1G5"/>
<sequence length="880" mass="98158">MSFIRKSHSSSILAKKKRTVKKKPEWDDTTNDLTQMRATPDEIEHRKDSHRSKYSVGVHLHSKHSNKGHKGKGSSPFRSTAAKARQAAIMKEVLYDQSQLQKVLSKTDQMMAVVKDLFGDDPKRYHGFPNVTTAPDAEEADRSRSLVGDHPPIRTRTEVLSDSVMDASALNDILDSDSDGDDRGGGEPIVYQPKLNLERFQQFLAAEERNHTISTISGHAGLSHLGPGPIHSSQIPDSSQCTFQTPTREQQDESIAILRSPKSAINDTGKVRKAKSRVPKEERQTNTSSNFNLTDLRKVLECLENEISDYERQTGRRPPAERLRQESFSGYTLAIVESVTKLTRYLRESEMRLQAEITVREQLSQDVLQLRSLIDALTSDIIITQEEYGKLASDFERFKCSTQEQIQRLQVSFDEKGDTRQSVYAELASYPPPVLNMTPPRSQSEESSGRQASLMDIPSYVSGEDTTYDERQLRSGIPQTKELPQTSHQPHVHYQQTDTAYSTAAPTKRAVMSTKPVYTVPMATVNVPRPAPLVQSNVGISIQSGATQKIGGGGDREVLASQIAELNKQHEEAQRRLQSLLHHQQQTSLQQEQQLQTSLKQGQEPQVNLQTQQSNPSHSSYPFPQQPSNQASGMFMQRDYMNQSGEPMASHSHFFNSQLAQQQQKQQQLQWQLQQQNSNMNAHTQPSLFHQSNQISTANHQQLQQHLQSHPPGSEHLTQPTFMHLSGQQMSSQHLANNSLPQTIISNSSQQTATQPSLYSQSQSIQQQNQQRTRLVPEKESGRQSISQPEKTQSSGLPKPNLSNRPVRNNAGVSSYPVSPPISPISQKSDSMGLMHQTLDSQSSSFVTPAARGITVSIPRMDLDSSGNSPSPPHAVATAH</sequence>
<evidence type="ECO:0000256" key="1">
    <source>
        <dbReference type="ARBA" id="ARBA00004114"/>
    </source>
</evidence>
<feature type="region of interest" description="Disordered" evidence="11">
    <location>
        <begin position="860"/>
        <end position="880"/>
    </location>
</feature>
<evidence type="ECO:0000256" key="2">
    <source>
        <dbReference type="ARBA" id="ARBA00004186"/>
    </source>
</evidence>
<evidence type="ECO:0000256" key="8">
    <source>
        <dbReference type="ARBA" id="ARBA00023212"/>
    </source>
</evidence>
<evidence type="ECO:0000313" key="12">
    <source>
        <dbReference type="EMBL" id="KAL3867714.1"/>
    </source>
</evidence>
<dbReference type="GO" id="GO:0051301">
    <property type="term" value="P:cell division"/>
    <property type="evidence" value="ECO:0007669"/>
    <property type="project" value="UniProtKB-KW"/>
</dbReference>
<feature type="compositionally biased region" description="Low complexity" evidence="11">
    <location>
        <begin position="755"/>
        <end position="771"/>
    </location>
</feature>
<feature type="compositionally biased region" description="Polar residues" evidence="11">
    <location>
        <begin position="783"/>
        <end position="813"/>
    </location>
</feature>
<name>A0ABD3W1G5_SINWO</name>
<feature type="region of interest" description="Disordered" evidence="11">
    <location>
        <begin position="267"/>
        <end position="287"/>
    </location>
</feature>
<keyword evidence="13" id="KW-1185">Reference proteome</keyword>
<keyword evidence="4" id="KW-0963">Cytoplasm</keyword>
<evidence type="ECO:0000256" key="5">
    <source>
        <dbReference type="ARBA" id="ARBA00022618"/>
    </source>
</evidence>
<comment type="subcellular location">
    <subcellularLocation>
        <location evidence="1">Cytoplasm</location>
        <location evidence="1">Cytoskeleton</location>
        <location evidence="1">Microtubule organizing center</location>
        <location evidence="1">Centrosome</location>
        <location evidence="1">Centriole</location>
    </subcellularLocation>
    <subcellularLocation>
        <location evidence="2">Cytoplasm</location>
        <location evidence="2">Cytoskeleton</location>
        <location evidence="2">Spindle</location>
    </subcellularLocation>
</comment>
<dbReference type="Proteomes" id="UP001634394">
    <property type="component" value="Unassembled WGS sequence"/>
</dbReference>
<feature type="region of interest" description="Disordered" evidence="11">
    <location>
        <begin position="430"/>
        <end position="456"/>
    </location>
</feature>
<evidence type="ECO:0000313" key="13">
    <source>
        <dbReference type="Proteomes" id="UP001634394"/>
    </source>
</evidence>
<evidence type="ECO:0000256" key="11">
    <source>
        <dbReference type="SAM" id="MobiDB-lite"/>
    </source>
</evidence>
<keyword evidence="8" id="KW-0206">Cytoskeleton</keyword>
<feature type="compositionally biased region" description="Basic residues" evidence="11">
    <location>
        <begin position="60"/>
        <end position="72"/>
    </location>
</feature>
<dbReference type="EMBL" id="JBJQND010000008">
    <property type="protein sequence ID" value="KAL3867714.1"/>
    <property type="molecule type" value="Genomic_DNA"/>
</dbReference>
<feature type="compositionally biased region" description="Polar residues" evidence="11">
    <location>
        <begin position="605"/>
        <end position="631"/>
    </location>
</feature>
<reference evidence="12 13" key="1">
    <citation type="submission" date="2024-11" db="EMBL/GenBank/DDBJ databases">
        <title>Chromosome-level genome assembly of the freshwater bivalve Anodonta woodiana.</title>
        <authorList>
            <person name="Chen X."/>
        </authorList>
    </citation>
    <scope>NUCLEOTIDE SEQUENCE [LARGE SCALE GENOMIC DNA]</scope>
    <source>
        <strain evidence="12">MN2024</strain>
        <tissue evidence="12">Gills</tissue>
    </source>
</reference>
<feature type="region of interest" description="Disordered" evidence="11">
    <location>
        <begin position="126"/>
        <end position="151"/>
    </location>
</feature>
<comment type="caution">
    <text evidence="12">The sequence shown here is derived from an EMBL/GenBank/DDBJ whole genome shotgun (WGS) entry which is preliminary data.</text>
</comment>
<dbReference type="GO" id="GO:0005814">
    <property type="term" value="C:centriole"/>
    <property type="evidence" value="ECO:0007669"/>
    <property type="project" value="UniProtKB-SubCell"/>
</dbReference>
<dbReference type="PANTHER" id="PTHR31167">
    <property type="entry name" value="SPINDLE AND CENTRIOLE ASSOCIATED PROTEIN 1 SPICE1"/>
    <property type="match status" value="1"/>
</dbReference>
<dbReference type="InterPro" id="IPR031387">
    <property type="entry name" value="SPICE1"/>
</dbReference>
<protein>
    <recommendedName>
        <fullName evidence="3">Spindle and centriole-associated protein 1</fullName>
    </recommendedName>
    <alternativeName>
        <fullName evidence="10">Coiled-coil domain-containing protein 52</fullName>
    </alternativeName>
</protein>
<keyword evidence="7" id="KW-0175">Coiled coil</keyword>
<gene>
    <name evidence="12" type="ORF">ACJMK2_040580</name>
</gene>
<feature type="compositionally biased region" description="Basic residues" evidence="11">
    <location>
        <begin position="1"/>
        <end position="21"/>
    </location>
</feature>
<proteinExistence type="predicted"/>
<keyword evidence="5" id="KW-0132">Cell division</keyword>
<evidence type="ECO:0000256" key="6">
    <source>
        <dbReference type="ARBA" id="ARBA00022776"/>
    </source>
</evidence>
<dbReference type="Pfam" id="PF15678">
    <property type="entry name" value="SPICE"/>
    <property type="match status" value="1"/>
</dbReference>
<evidence type="ECO:0000256" key="3">
    <source>
        <dbReference type="ARBA" id="ARBA00018313"/>
    </source>
</evidence>
<dbReference type="GO" id="GO:0005819">
    <property type="term" value="C:spindle"/>
    <property type="evidence" value="ECO:0007669"/>
    <property type="project" value="UniProtKB-SubCell"/>
</dbReference>
<feature type="region of interest" description="Disordered" evidence="11">
    <location>
        <begin position="1"/>
        <end position="82"/>
    </location>
</feature>
<accession>A0ABD3W1G5</accession>
<feature type="compositionally biased region" description="Low complexity" evidence="11">
    <location>
        <begin position="582"/>
        <end position="604"/>
    </location>
</feature>
<evidence type="ECO:0000256" key="9">
    <source>
        <dbReference type="ARBA" id="ARBA00023306"/>
    </source>
</evidence>
<keyword evidence="9" id="KW-0131">Cell cycle</keyword>